<dbReference type="EMBL" id="SRYB01000030">
    <property type="protein sequence ID" value="TGY77089.1"/>
    <property type="molecule type" value="Genomic_DNA"/>
</dbReference>
<gene>
    <name evidence="1" type="ORF">E5331_15940</name>
</gene>
<protein>
    <submittedName>
        <fullName evidence="1">DoxX family membrane protein</fullName>
    </submittedName>
</protein>
<dbReference type="Proteomes" id="UP000306319">
    <property type="component" value="Unassembled WGS sequence"/>
</dbReference>
<reference evidence="1" key="1">
    <citation type="submission" date="2019-04" db="EMBL/GenBank/DDBJ databases">
        <title>Microbes associate with the intestines of laboratory mice.</title>
        <authorList>
            <person name="Navarre W."/>
            <person name="Wong E."/>
            <person name="Huang K."/>
            <person name="Tropini C."/>
            <person name="Ng K."/>
            <person name="Yu B."/>
        </authorList>
    </citation>
    <scope>NUCLEOTIDE SEQUENCE</scope>
    <source>
        <strain evidence="1">NM04_E33</strain>
    </source>
</reference>
<sequence length="169" mass="19909">MRKFNLSKLIKRTYFRFTGYSYTNLGRLFLRLFVGIMLMQFGIRQILNFEDMRYCFPSVFFMGSELSLLVMIAIELFCSLFIMIGFLTRFMIIPPFIAMIVAEHYLLSDYVGDASYLLDWQQQGYLPIMFLGIYFFLMLVGPGKISIDYFLSLHIIHNENKSEGELEEV</sequence>
<proteinExistence type="predicted"/>
<evidence type="ECO:0000313" key="1">
    <source>
        <dbReference type="EMBL" id="TGY77089.1"/>
    </source>
</evidence>
<organism evidence="1 2">
    <name type="scientific">Lepagella muris</name>
    <dbReference type="NCBI Taxonomy" id="3032870"/>
    <lineage>
        <taxon>Bacteria</taxon>
        <taxon>Pseudomonadati</taxon>
        <taxon>Bacteroidota</taxon>
        <taxon>Bacteroidia</taxon>
        <taxon>Bacteroidales</taxon>
        <taxon>Muribaculaceae</taxon>
        <taxon>Lepagella</taxon>
    </lineage>
</organism>
<name>A0AC61RDW4_9BACT</name>
<comment type="caution">
    <text evidence="1">The sequence shown here is derived from an EMBL/GenBank/DDBJ whole genome shotgun (WGS) entry which is preliminary data.</text>
</comment>
<keyword evidence="2" id="KW-1185">Reference proteome</keyword>
<evidence type="ECO:0000313" key="2">
    <source>
        <dbReference type="Proteomes" id="UP000306319"/>
    </source>
</evidence>
<accession>A0AC61RDW4</accession>